<organism evidence="6 7">
    <name type="scientific">Ameiurus melas</name>
    <name type="common">Black bullhead</name>
    <name type="synonym">Silurus melas</name>
    <dbReference type="NCBI Taxonomy" id="219545"/>
    <lineage>
        <taxon>Eukaryota</taxon>
        <taxon>Metazoa</taxon>
        <taxon>Chordata</taxon>
        <taxon>Craniata</taxon>
        <taxon>Vertebrata</taxon>
        <taxon>Euteleostomi</taxon>
        <taxon>Actinopterygii</taxon>
        <taxon>Neopterygii</taxon>
        <taxon>Teleostei</taxon>
        <taxon>Ostariophysi</taxon>
        <taxon>Siluriformes</taxon>
        <taxon>Ictaluridae</taxon>
        <taxon>Ameiurus</taxon>
    </lineage>
</organism>
<dbReference type="EMBL" id="JAAGNN010000006">
    <property type="protein sequence ID" value="KAF4088146.1"/>
    <property type="molecule type" value="Genomic_DNA"/>
</dbReference>
<dbReference type="AlphaFoldDB" id="A0A7J6AZT6"/>
<keyword evidence="5" id="KW-0472">Membrane</keyword>
<proteinExistence type="inferred from homology"/>
<evidence type="ECO:0000256" key="3">
    <source>
        <dbReference type="ARBA" id="ARBA00007691"/>
    </source>
</evidence>
<reference evidence="6 7" key="1">
    <citation type="submission" date="2020-02" db="EMBL/GenBank/DDBJ databases">
        <title>A chromosome-scale genome assembly of the black bullhead catfish (Ameiurus melas).</title>
        <authorList>
            <person name="Wen M."/>
            <person name="Zham M."/>
            <person name="Cabau C."/>
            <person name="Klopp C."/>
            <person name="Donnadieu C."/>
            <person name="Roques C."/>
            <person name="Bouchez O."/>
            <person name="Lampietro C."/>
            <person name="Jouanno E."/>
            <person name="Herpin A."/>
            <person name="Louis A."/>
            <person name="Berthelot C."/>
            <person name="Parey E."/>
            <person name="Roest-Crollius H."/>
            <person name="Braasch I."/>
            <person name="Postlethwait J."/>
            <person name="Robinson-Rechavi M."/>
            <person name="Echchiki A."/>
            <person name="Begum T."/>
            <person name="Montfort J."/>
            <person name="Schartl M."/>
            <person name="Bobe J."/>
            <person name="Guiguen Y."/>
        </authorList>
    </citation>
    <scope>NUCLEOTIDE SEQUENCE [LARGE SCALE GENOMIC DNA]</scope>
    <source>
        <strain evidence="6">M_S1</strain>
        <tissue evidence="6">Blood</tissue>
    </source>
</reference>
<evidence type="ECO:0000256" key="1">
    <source>
        <dbReference type="ARBA" id="ARBA00004308"/>
    </source>
</evidence>
<dbReference type="Proteomes" id="UP000593565">
    <property type="component" value="Unassembled WGS sequence"/>
</dbReference>
<evidence type="ECO:0000313" key="7">
    <source>
        <dbReference type="Proteomes" id="UP000593565"/>
    </source>
</evidence>
<keyword evidence="4" id="KW-0333">Golgi apparatus</keyword>
<gene>
    <name evidence="6" type="ORF">AMELA_G00079270</name>
</gene>
<accession>A0A7J6AZT6</accession>
<comment type="similarity">
    <text evidence="3">Belongs to the GASK family.</text>
</comment>
<comment type="subcellular location">
    <subcellularLocation>
        <location evidence="1">Endomembrane system</location>
    </subcellularLocation>
    <subcellularLocation>
        <location evidence="2">Golgi apparatus</location>
    </subcellularLocation>
</comment>
<protein>
    <recommendedName>
        <fullName evidence="8">Golgi-associated kinase 1A</fullName>
    </recommendedName>
</protein>
<evidence type="ECO:0008006" key="8">
    <source>
        <dbReference type="Google" id="ProtNLM"/>
    </source>
</evidence>
<evidence type="ECO:0000256" key="4">
    <source>
        <dbReference type="ARBA" id="ARBA00023034"/>
    </source>
</evidence>
<dbReference type="InterPro" id="IPR029207">
    <property type="entry name" value="FAM198"/>
</dbReference>
<evidence type="ECO:0000256" key="2">
    <source>
        <dbReference type="ARBA" id="ARBA00004555"/>
    </source>
</evidence>
<dbReference type="PANTHER" id="PTHR15905">
    <property type="entry name" value="GOLGI-ASSOCIATED KINASE 1B-RELATED"/>
    <property type="match status" value="1"/>
</dbReference>
<comment type="caution">
    <text evidence="6">The sequence shown here is derived from an EMBL/GenBank/DDBJ whole genome shotgun (WGS) entry which is preliminary data.</text>
</comment>
<keyword evidence="7" id="KW-1185">Reference proteome</keyword>
<sequence length="489" mass="55600">MALGAGMKLKVKRRYIVVFLSLLTLNKHSSQTYMANKKERLSHQPGNGNDSKYASHLVPKHDQTIHQSTSMHSLHPDIKPCRHKCTPDGPKPEGLKGKDIVGLSAEFELASKGTKIYERQAKFSEKKRHHFMVENNQVSGEGAEGRDFTINWCETFHDRHFSQDWYQTRAESLPWFSEDDVKKMNLLARGIVLSKARIPGHGQVLQVGLGSCNENTTLLKGDHNILCHTGQCALIKRSSDWFEVLAFHLDRVLGLNRSLPAVLRTFKSDLLPYKYTSGSGRPVVWWDPDIQHLADDDNDQNSFSLTWPQYQDLLKARCGMQVPMNSAVCVGVHHSEWGRLALFDFLLQVNDRLDRYCCGFQPDPADMCVENLLNVKCANPKHLMLVHILVRRTDPSRLVFIDNAGRPHHPQDNLNFRLIEGIDKFPERAISVLRSGCLQQLLLRSLSVDKELWESQGGAAGLRATIYTLQHRAQILLQHIQNKRVNTDL</sequence>
<evidence type="ECO:0000256" key="5">
    <source>
        <dbReference type="ARBA" id="ARBA00023136"/>
    </source>
</evidence>
<dbReference type="GO" id="GO:0005794">
    <property type="term" value="C:Golgi apparatus"/>
    <property type="evidence" value="ECO:0007669"/>
    <property type="project" value="UniProtKB-SubCell"/>
</dbReference>
<name>A0A7J6AZT6_AMEME</name>
<dbReference type="Pfam" id="PF15051">
    <property type="entry name" value="FAM198"/>
    <property type="match status" value="1"/>
</dbReference>
<dbReference type="PANTHER" id="PTHR15905:SF5">
    <property type="entry name" value="GOLGI-ASSOCIATED KINASE 1A"/>
    <property type="match status" value="1"/>
</dbReference>
<evidence type="ECO:0000313" key="6">
    <source>
        <dbReference type="EMBL" id="KAF4088146.1"/>
    </source>
</evidence>